<dbReference type="EMBL" id="BEXD01000327">
    <property type="protein sequence ID" value="GBB86494.1"/>
    <property type="molecule type" value="Genomic_DNA"/>
</dbReference>
<evidence type="ECO:0000256" key="1">
    <source>
        <dbReference type="ARBA" id="ARBA00004173"/>
    </source>
</evidence>
<reference evidence="9 10" key="1">
    <citation type="submission" date="2017-11" db="EMBL/GenBank/DDBJ databases">
        <title>The genome of Rhizophagus clarus HR1 reveals common genetic basis of auxotrophy among arbuscular mycorrhizal fungi.</title>
        <authorList>
            <person name="Kobayashi Y."/>
        </authorList>
    </citation>
    <scope>NUCLEOTIDE SEQUENCE [LARGE SCALE GENOMIC DNA]</scope>
    <source>
        <strain evidence="9 10">HR1</strain>
    </source>
</reference>
<evidence type="ECO:0000259" key="8">
    <source>
        <dbReference type="Pfam" id="PF01636"/>
    </source>
</evidence>
<feature type="transmembrane region" description="Helical" evidence="7">
    <location>
        <begin position="20"/>
        <end position="39"/>
    </location>
</feature>
<keyword evidence="4" id="KW-0809">Transit peptide</keyword>
<dbReference type="InterPro" id="IPR002575">
    <property type="entry name" value="Aminoglycoside_PTrfase"/>
</dbReference>
<evidence type="ECO:0000256" key="3">
    <source>
        <dbReference type="ARBA" id="ARBA00016197"/>
    </source>
</evidence>
<keyword evidence="5" id="KW-0496">Mitochondrion</keyword>
<feature type="domain" description="Aminoglycoside phosphotransferase" evidence="8">
    <location>
        <begin position="453"/>
        <end position="538"/>
    </location>
</feature>
<comment type="caution">
    <text evidence="9">The sequence shown here is derived from an EMBL/GenBank/DDBJ whole genome shotgun (WGS) entry which is preliminary data.</text>
</comment>
<dbReference type="InterPro" id="IPR051035">
    <property type="entry name" value="Mito_inheritance_9"/>
</dbReference>
<dbReference type="SUPFAM" id="SSF56112">
    <property type="entry name" value="Protein kinase-like (PK-like)"/>
    <property type="match status" value="1"/>
</dbReference>
<dbReference type="Pfam" id="PF01636">
    <property type="entry name" value="APH"/>
    <property type="match status" value="1"/>
</dbReference>
<comment type="similarity">
    <text evidence="2">Belongs to the AIM9 family.</text>
</comment>
<proteinExistence type="inferred from homology"/>
<evidence type="ECO:0000256" key="4">
    <source>
        <dbReference type="ARBA" id="ARBA00022946"/>
    </source>
</evidence>
<evidence type="ECO:0000256" key="2">
    <source>
        <dbReference type="ARBA" id="ARBA00005543"/>
    </source>
</evidence>
<dbReference type="InterPro" id="IPR011009">
    <property type="entry name" value="Kinase-like_dom_sf"/>
</dbReference>
<dbReference type="PANTHER" id="PTHR36091:SF1">
    <property type="entry name" value="ALTERED INHERITANCE OF MITOCHONDRIA PROTEIN 9, MITOCHONDRIAL"/>
    <property type="match status" value="1"/>
</dbReference>
<keyword evidence="7" id="KW-0472">Membrane</keyword>
<protein>
    <recommendedName>
        <fullName evidence="3">Altered inheritance of mitochondria protein 9, mitochondrial</fullName>
    </recommendedName>
    <alternativeName>
        <fullName evidence="6">Found in mitochondrial proteome protein 29</fullName>
    </alternativeName>
</protein>
<dbReference type="PANTHER" id="PTHR36091">
    <property type="entry name" value="ALTERED INHERITANCE OF MITOCHONDRIA PROTEIN 9, MITOCHONDRIAL"/>
    <property type="match status" value="1"/>
</dbReference>
<dbReference type="GO" id="GO:0005739">
    <property type="term" value="C:mitochondrion"/>
    <property type="evidence" value="ECO:0007669"/>
    <property type="project" value="UniProtKB-SubCell"/>
</dbReference>
<accession>A0A2Z6QNH0</accession>
<organism evidence="9 10">
    <name type="scientific">Rhizophagus clarus</name>
    <dbReference type="NCBI Taxonomy" id="94130"/>
    <lineage>
        <taxon>Eukaryota</taxon>
        <taxon>Fungi</taxon>
        <taxon>Fungi incertae sedis</taxon>
        <taxon>Mucoromycota</taxon>
        <taxon>Glomeromycotina</taxon>
        <taxon>Glomeromycetes</taxon>
        <taxon>Glomerales</taxon>
        <taxon>Glomeraceae</taxon>
        <taxon>Rhizophagus</taxon>
    </lineage>
</organism>
<evidence type="ECO:0000313" key="10">
    <source>
        <dbReference type="Proteomes" id="UP000247702"/>
    </source>
</evidence>
<gene>
    <name evidence="9" type="ORF">RclHR1_12920001</name>
</gene>
<dbReference type="Proteomes" id="UP000247702">
    <property type="component" value="Unassembled WGS sequence"/>
</dbReference>
<keyword evidence="7" id="KW-0812">Transmembrane</keyword>
<evidence type="ECO:0000256" key="5">
    <source>
        <dbReference type="ARBA" id="ARBA00023128"/>
    </source>
</evidence>
<evidence type="ECO:0000256" key="6">
    <source>
        <dbReference type="ARBA" id="ARBA00031849"/>
    </source>
</evidence>
<sequence>MFIFESRPLFRTTEPKIFSILRFLTAIVFSIFLVFYVWISFGDFVSNFDKPTLYLSGRDNTNYTYPSFKICPKTLSPNYNGDDSLNISLYKLYRNPSSSQLYIPNDYSFYDYENNNKNDFLTYDFNQSYELYSNGPIPQNSDFFIRDYDNNFCRIFTPPFINGEFANSVIYSPHNLENELLFIITLNNSSMYNFFEINFESFNTSTESSTMYYSENDVRNVTLTSNQHFITRGQYIIYEFIIKTSSYTSPSSGMLGLKDENSSTDIEIEEKVLDLTPNASYTVLELRFRPDNLIYQEYKYQTVSKLVSDLGGFYGAISGVFFILFGASKLSPWGICQKWVCCWPYRRSFKRSLASRYVSRAGIPLAEDPRKLPPGAELRDRVAILEHLLKEYYIDAYFLEKLKTTRKRYLDLRKNNHETVRILDNDISDDDFTDDIVIENLEEGKNKCCIRTRRLSGGLNNEVYLLQFDAGTDCIARLSRDLIHPSEKFISEVATIKYVSQNTCIKVPEVYDWDCTLNNPIKRPYILMERLPRQYLYRVWDKFKV</sequence>
<name>A0A2Z6QNH0_9GLOM</name>
<evidence type="ECO:0000313" key="9">
    <source>
        <dbReference type="EMBL" id="GBB86494.1"/>
    </source>
</evidence>
<keyword evidence="7" id="KW-1133">Transmembrane helix</keyword>
<keyword evidence="10" id="KW-1185">Reference proteome</keyword>
<evidence type="ECO:0000256" key="7">
    <source>
        <dbReference type="SAM" id="Phobius"/>
    </source>
</evidence>
<dbReference type="AlphaFoldDB" id="A0A2Z6QNH0"/>
<comment type="subcellular location">
    <subcellularLocation>
        <location evidence="1">Mitochondrion</location>
    </subcellularLocation>
</comment>